<dbReference type="AlphaFoldDB" id="A0A1H7AZJ7"/>
<dbReference type="GO" id="GO:0016020">
    <property type="term" value="C:membrane"/>
    <property type="evidence" value="ECO:0007669"/>
    <property type="project" value="InterPro"/>
</dbReference>
<accession>A0A1H7AZJ7</accession>
<keyword evidence="5" id="KW-1185">Reference proteome</keyword>
<dbReference type="PANTHER" id="PTHR32089">
    <property type="entry name" value="METHYL-ACCEPTING CHEMOTAXIS PROTEIN MCPB"/>
    <property type="match status" value="1"/>
</dbReference>
<dbReference type="STRING" id="84035.SAMN05660742_11485"/>
<dbReference type="GO" id="GO:0007165">
    <property type="term" value="P:signal transduction"/>
    <property type="evidence" value="ECO:0007669"/>
    <property type="project" value="UniProtKB-KW"/>
</dbReference>
<organism evidence="4 5">
    <name type="scientific">Propionispira arboris</name>
    <dbReference type="NCBI Taxonomy" id="84035"/>
    <lineage>
        <taxon>Bacteria</taxon>
        <taxon>Bacillati</taxon>
        <taxon>Bacillota</taxon>
        <taxon>Negativicutes</taxon>
        <taxon>Selenomonadales</taxon>
        <taxon>Selenomonadaceae</taxon>
        <taxon>Propionispira</taxon>
    </lineage>
</organism>
<dbReference type="InterPro" id="IPR004089">
    <property type="entry name" value="MCPsignal_dom"/>
</dbReference>
<dbReference type="Gene3D" id="1.10.287.950">
    <property type="entry name" value="Methyl-accepting chemotaxis protein"/>
    <property type="match status" value="1"/>
</dbReference>
<sequence length="282" mass="30609">MISTDNIKTNEDILSAFKLVLPYLNHISREDMAVGLSDLTAYLDYYRAKDFELDLQAGKPIGDIPTIVECIRTKKDTFANVPKEVYGRPIKTIFTPIYGLNNEVIGTLSSGIDTESNENLITTVSELASSTKTAYETVEQIAISAGELAKGGQDAIVLATNLKDKNSETIQVINFINNIAQQTNLLGLNAAIEAARAGEQGRGFAVVAEEVRKLAEQSKQATEKIQRILAEINGAVIELSKAIESTGAISEEQAASTQQITANLAEVTNAANHLEVYVERFK</sequence>
<dbReference type="Pfam" id="PF00015">
    <property type="entry name" value="MCPsignal"/>
    <property type="match status" value="1"/>
</dbReference>
<evidence type="ECO:0000259" key="3">
    <source>
        <dbReference type="PROSITE" id="PS50111"/>
    </source>
</evidence>
<evidence type="ECO:0000313" key="4">
    <source>
        <dbReference type="EMBL" id="SEJ70999.1"/>
    </source>
</evidence>
<dbReference type="SUPFAM" id="SSF58104">
    <property type="entry name" value="Methyl-accepting chemotaxis protein (MCP) signaling domain"/>
    <property type="match status" value="1"/>
</dbReference>
<dbReference type="EMBL" id="FNZK01000014">
    <property type="protein sequence ID" value="SEJ70999.1"/>
    <property type="molecule type" value="Genomic_DNA"/>
</dbReference>
<evidence type="ECO:0000256" key="2">
    <source>
        <dbReference type="PROSITE-ProRule" id="PRU00284"/>
    </source>
</evidence>
<evidence type="ECO:0000256" key="1">
    <source>
        <dbReference type="ARBA" id="ARBA00023224"/>
    </source>
</evidence>
<dbReference type="Proteomes" id="UP000199662">
    <property type="component" value="Unassembled WGS sequence"/>
</dbReference>
<evidence type="ECO:0000313" key="5">
    <source>
        <dbReference type="Proteomes" id="UP000199662"/>
    </source>
</evidence>
<proteinExistence type="predicted"/>
<gene>
    <name evidence="4" type="ORF">SAMN05660742_11485</name>
</gene>
<dbReference type="PANTHER" id="PTHR32089:SF112">
    <property type="entry name" value="LYSOZYME-LIKE PROTEIN-RELATED"/>
    <property type="match status" value="1"/>
</dbReference>
<name>A0A1H7AZJ7_9FIRM</name>
<keyword evidence="1 2" id="KW-0807">Transducer</keyword>
<dbReference type="PROSITE" id="PS50111">
    <property type="entry name" value="CHEMOTAXIS_TRANSDUC_2"/>
    <property type="match status" value="1"/>
</dbReference>
<protein>
    <submittedName>
        <fullName evidence="4">Methyl-accepting chemotaxis protein (MCP) signalling domain-containing protein</fullName>
    </submittedName>
</protein>
<dbReference type="SMART" id="SM00283">
    <property type="entry name" value="MA"/>
    <property type="match status" value="1"/>
</dbReference>
<feature type="domain" description="Methyl-accepting transducer" evidence="3">
    <location>
        <begin position="118"/>
        <end position="282"/>
    </location>
</feature>
<reference evidence="4 5" key="1">
    <citation type="submission" date="2016-10" db="EMBL/GenBank/DDBJ databases">
        <authorList>
            <person name="de Groot N.N."/>
        </authorList>
    </citation>
    <scope>NUCLEOTIDE SEQUENCE [LARGE SCALE GENOMIC DNA]</scope>
    <source>
        <strain evidence="4 5">DSM 2179</strain>
    </source>
</reference>